<dbReference type="RefSeq" id="WP_040773244.1">
    <property type="nucleotide sequence ID" value="NZ_QRCM01000001.1"/>
</dbReference>
<accession>A0A6P2CK57</accession>
<feature type="transmembrane region" description="Helical" evidence="2">
    <location>
        <begin position="31"/>
        <end position="54"/>
    </location>
</feature>
<dbReference type="Proteomes" id="UP000471120">
    <property type="component" value="Unassembled WGS sequence"/>
</dbReference>
<evidence type="ECO:0000256" key="1">
    <source>
        <dbReference type="SAM" id="MobiDB-lite"/>
    </source>
</evidence>
<keyword evidence="2" id="KW-1133">Transmembrane helix</keyword>
<evidence type="ECO:0000313" key="3">
    <source>
        <dbReference type="EMBL" id="TXG91556.1"/>
    </source>
</evidence>
<keyword evidence="2" id="KW-0812">Transmembrane</keyword>
<sequence length="148" mass="15438">MSETPDPTPEPGPPGSAAGPPPAPASDPWKGFRGVCAGTLVLEMIVVLLTLPILAQLGGGITWLSGGLVLGSALAMFLGAGLQGRSWAMTYNLAIQVVLLLGFFVDLSIGFVGVLFGGVWAYLLHLRGDMRRRIEKGQLPSQRSGQIG</sequence>
<evidence type="ECO:0000256" key="2">
    <source>
        <dbReference type="SAM" id="Phobius"/>
    </source>
</evidence>
<comment type="caution">
    <text evidence="3">The sequence shown here is derived from an EMBL/GenBank/DDBJ whole genome shotgun (WGS) entry which is preliminary data.</text>
</comment>
<feature type="transmembrane region" description="Helical" evidence="2">
    <location>
        <begin position="94"/>
        <end position="123"/>
    </location>
</feature>
<dbReference type="EMBL" id="QRCM01000001">
    <property type="protein sequence ID" value="TXG91556.1"/>
    <property type="molecule type" value="Genomic_DNA"/>
</dbReference>
<dbReference type="InterPro" id="IPR025327">
    <property type="entry name" value="DUF4233"/>
</dbReference>
<feature type="region of interest" description="Disordered" evidence="1">
    <location>
        <begin position="1"/>
        <end position="24"/>
    </location>
</feature>
<protein>
    <submittedName>
        <fullName evidence="3">DUF4233 domain-containing protein</fullName>
    </submittedName>
</protein>
<gene>
    <name evidence="3" type="ORF">DW322_16800</name>
</gene>
<dbReference type="AlphaFoldDB" id="A0A6P2CK57"/>
<feature type="transmembrane region" description="Helical" evidence="2">
    <location>
        <begin position="61"/>
        <end position="82"/>
    </location>
</feature>
<proteinExistence type="predicted"/>
<organism evidence="3 4">
    <name type="scientific">Rhodococcus rhodnii</name>
    <dbReference type="NCBI Taxonomy" id="38312"/>
    <lineage>
        <taxon>Bacteria</taxon>
        <taxon>Bacillati</taxon>
        <taxon>Actinomycetota</taxon>
        <taxon>Actinomycetes</taxon>
        <taxon>Mycobacteriales</taxon>
        <taxon>Nocardiaceae</taxon>
        <taxon>Rhodococcus</taxon>
    </lineage>
</organism>
<keyword evidence="2" id="KW-0472">Membrane</keyword>
<dbReference type="Pfam" id="PF14017">
    <property type="entry name" value="DUF4233"/>
    <property type="match status" value="1"/>
</dbReference>
<evidence type="ECO:0000313" key="4">
    <source>
        <dbReference type="Proteomes" id="UP000471120"/>
    </source>
</evidence>
<name>A0A6P2CK57_9NOCA</name>
<reference evidence="3 4" key="1">
    <citation type="submission" date="2018-07" db="EMBL/GenBank/DDBJ databases">
        <title>Genome sequence of Rhodococcus rhodnii ATCC 35071 from Rhodnius prolixus.</title>
        <authorList>
            <person name="Patel V."/>
            <person name="Vogel K.J."/>
        </authorList>
    </citation>
    <scope>NUCLEOTIDE SEQUENCE [LARGE SCALE GENOMIC DNA]</scope>
    <source>
        <strain evidence="3 4">ATCC 35071</strain>
    </source>
</reference>